<evidence type="ECO:0000256" key="8">
    <source>
        <dbReference type="ARBA" id="ARBA00038120"/>
    </source>
</evidence>
<dbReference type="RefSeq" id="WP_319062912.1">
    <property type="nucleotide sequence ID" value="NZ_JARAYT010000019.1"/>
</dbReference>
<dbReference type="InterPro" id="IPR001173">
    <property type="entry name" value="Glyco_trans_2-like"/>
</dbReference>
<name>A0ABU4NLN4_9ACTN</name>
<comment type="similarity">
    <text evidence="8">Belongs to the glycosyltransferase 2 family. CrtQ subfamily.</text>
</comment>
<dbReference type="EMBL" id="JARAYU010000011">
    <property type="protein sequence ID" value="MDX3703601.1"/>
    <property type="molecule type" value="Genomic_DNA"/>
</dbReference>
<comment type="caution">
    <text evidence="11">The sequence shown here is derived from an EMBL/GenBank/DDBJ whole genome shotgun (WGS) entry which is preliminary data.</text>
</comment>
<evidence type="ECO:0000256" key="4">
    <source>
        <dbReference type="ARBA" id="ARBA00022679"/>
    </source>
</evidence>
<dbReference type="SUPFAM" id="SSF53448">
    <property type="entry name" value="Nucleotide-diphospho-sugar transferases"/>
    <property type="match status" value="1"/>
</dbReference>
<evidence type="ECO:0000259" key="10">
    <source>
        <dbReference type="Pfam" id="PF00535"/>
    </source>
</evidence>
<dbReference type="Pfam" id="PF00535">
    <property type="entry name" value="Glycos_transf_2"/>
    <property type="match status" value="1"/>
</dbReference>
<protein>
    <recommendedName>
        <fullName evidence="9">4,4'-diaponeurosporenoate glycosyltransferase</fullName>
    </recommendedName>
</protein>
<evidence type="ECO:0000256" key="7">
    <source>
        <dbReference type="ARBA" id="ARBA00037904"/>
    </source>
</evidence>
<evidence type="ECO:0000256" key="5">
    <source>
        <dbReference type="ARBA" id="ARBA00023136"/>
    </source>
</evidence>
<keyword evidence="12" id="KW-1185">Reference proteome</keyword>
<organism evidence="11 12">
    <name type="scientific">Streptomyces europaeiscabiei</name>
    <dbReference type="NCBI Taxonomy" id="146819"/>
    <lineage>
        <taxon>Bacteria</taxon>
        <taxon>Bacillati</taxon>
        <taxon>Actinomycetota</taxon>
        <taxon>Actinomycetes</taxon>
        <taxon>Kitasatosporales</taxon>
        <taxon>Streptomycetaceae</taxon>
        <taxon>Streptomyces</taxon>
    </lineage>
</organism>
<comment type="pathway">
    <text evidence="7">Carotenoid biosynthesis; staphyloxanthin biosynthesis; staphyloxanthin from farnesyl diphosphate: step 4/5.</text>
</comment>
<evidence type="ECO:0000313" key="12">
    <source>
        <dbReference type="Proteomes" id="UP001271274"/>
    </source>
</evidence>
<accession>A0ABU4NLN4</accession>
<dbReference type="InterPro" id="IPR029044">
    <property type="entry name" value="Nucleotide-diphossugar_trans"/>
</dbReference>
<evidence type="ECO:0000256" key="1">
    <source>
        <dbReference type="ARBA" id="ARBA00004236"/>
    </source>
</evidence>
<keyword evidence="5" id="KW-0472">Membrane</keyword>
<keyword evidence="2" id="KW-1003">Cell membrane</keyword>
<dbReference type="PANTHER" id="PTHR43646:SF2">
    <property type="entry name" value="GLYCOSYLTRANSFERASE 2-LIKE DOMAIN-CONTAINING PROTEIN"/>
    <property type="match status" value="1"/>
</dbReference>
<dbReference type="PANTHER" id="PTHR43646">
    <property type="entry name" value="GLYCOSYLTRANSFERASE"/>
    <property type="match status" value="1"/>
</dbReference>
<evidence type="ECO:0000313" key="11">
    <source>
        <dbReference type="EMBL" id="MDX3703601.1"/>
    </source>
</evidence>
<evidence type="ECO:0000256" key="2">
    <source>
        <dbReference type="ARBA" id="ARBA00022475"/>
    </source>
</evidence>
<gene>
    <name evidence="11" type="ORF">PV662_28340</name>
</gene>
<dbReference type="Proteomes" id="UP001271274">
    <property type="component" value="Unassembled WGS sequence"/>
</dbReference>
<keyword evidence="3 11" id="KW-0328">Glycosyltransferase</keyword>
<comment type="subcellular location">
    <subcellularLocation>
        <location evidence="1">Cell membrane</location>
    </subcellularLocation>
</comment>
<proteinExistence type="inferred from homology"/>
<comment type="function">
    <text evidence="6">Catalyzes the glycosylation of 4,4'-diaponeurosporenoate, i.e. the esterification of glucose at the C1'' position with the carboxyl group of 4,4'-diaponeurosporenic acid, to form glycosyl-4,4'-diaponeurosporenoate. This is a step in the biosynthesis of staphyloxanthin, an orange pigment present in most staphylococci strains.</text>
</comment>
<keyword evidence="4 11" id="KW-0808">Transferase</keyword>
<evidence type="ECO:0000256" key="3">
    <source>
        <dbReference type="ARBA" id="ARBA00022676"/>
    </source>
</evidence>
<evidence type="ECO:0000256" key="6">
    <source>
        <dbReference type="ARBA" id="ARBA00037281"/>
    </source>
</evidence>
<evidence type="ECO:0000256" key="9">
    <source>
        <dbReference type="ARBA" id="ARBA00040345"/>
    </source>
</evidence>
<dbReference type="GO" id="GO:0016757">
    <property type="term" value="F:glycosyltransferase activity"/>
    <property type="evidence" value="ECO:0007669"/>
    <property type="project" value="UniProtKB-KW"/>
</dbReference>
<reference evidence="11 12" key="1">
    <citation type="journal article" date="2023" name="Microb. Genom.">
        <title>Mesoterricola silvestris gen. nov., sp. nov., Mesoterricola sediminis sp. nov., Geothrix oryzae sp. nov., Geothrix edaphica sp. nov., Geothrix rubra sp. nov., and Geothrix limicola sp. nov., six novel members of Acidobacteriota isolated from soils.</title>
        <authorList>
            <person name="Weisberg A.J."/>
            <person name="Pearce E."/>
            <person name="Kramer C.G."/>
            <person name="Chang J.H."/>
            <person name="Clarke C.R."/>
        </authorList>
    </citation>
    <scope>NUCLEOTIDE SEQUENCE [LARGE SCALE GENOMIC DNA]</scope>
    <source>
        <strain evidence="11 12">ID09-01A</strain>
    </source>
</reference>
<dbReference type="Gene3D" id="3.90.550.10">
    <property type="entry name" value="Spore Coat Polysaccharide Biosynthesis Protein SpsA, Chain A"/>
    <property type="match status" value="1"/>
</dbReference>
<feature type="domain" description="Glycosyltransferase 2-like" evidence="10">
    <location>
        <begin position="16"/>
        <end position="163"/>
    </location>
</feature>
<sequence>MDRDFQGGRIVDDSYSVVIPTWNEAEWLPGLLANLRSFKEVGEIIVADNSSRDCTVDIAVSSNALVISGGLPAVARNNGVAAAKNNLVLLIDADAAIPRRVIDLINQKFLENERTALIHFRIAPISGGRLVGLCYRIMDEYFWLTGKIGKPQGVGTFMAVRKECFCAVGGFDERVRVGEDADLVRRIKRIGDVEYVRSVAVGTSIRRFRVENPTIFVLKTVAWGILRFAGLRFSVGSYRWKRYPEGSGKRDRRHYAEYLRGWDEMR</sequence>